<organism evidence="1 2">
    <name type="scientific">Pedobacter jamesrossensis</name>
    <dbReference type="NCBI Taxonomy" id="1908238"/>
    <lineage>
        <taxon>Bacteria</taxon>
        <taxon>Pseudomonadati</taxon>
        <taxon>Bacteroidota</taxon>
        <taxon>Sphingobacteriia</taxon>
        <taxon>Sphingobacteriales</taxon>
        <taxon>Sphingobacteriaceae</taxon>
        <taxon>Pedobacter</taxon>
    </lineage>
</organism>
<dbReference type="Proteomes" id="UP001595792">
    <property type="component" value="Unassembled WGS sequence"/>
</dbReference>
<proteinExistence type="predicted"/>
<protein>
    <submittedName>
        <fullName evidence="1">Uncharacterized protein</fullName>
    </submittedName>
</protein>
<reference evidence="2" key="1">
    <citation type="journal article" date="2019" name="Int. J. Syst. Evol. Microbiol.">
        <title>The Global Catalogue of Microorganisms (GCM) 10K type strain sequencing project: providing services to taxonomists for standard genome sequencing and annotation.</title>
        <authorList>
            <consortium name="The Broad Institute Genomics Platform"/>
            <consortium name="The Broad Institute Genome Sequencing Center for Infectious Disease"/>
            <person name="Wu L."/>
            <person name="Ma J."/>
        </authorList>
    </citation>
    <scope>NUCLEOTIDE SEQUENCE [LARGE SCALE GENOMIC DNA]</scope>
    <source>
        <strain evidence="2">CCM 8689</strain>
    </source>
</reference>
<evidence type="ECO:0000313" key="1">
    <source>
        <dbReference type="EMBL" id="MFC4197653.1"/>
    </source>
</evidence>
<dbReference type="RefSeq" id="WP_378961288.1">
    <property type="nucleotide sequence ID" value="NZ_JBHSBY010000124.1"/>
</dbReference>
<dbReference type="EMBL" id="JBHSBY010000124">
    <property type="protein sequence ID" value="MFC4197653.1"/>
    <property type="molecule type" value="Genomic_DNA"/>
</dbReference>
<evidence type="ECO:0000313" key="2">
    <source>
        <dbReference type="Proteomes" id="UP001595792"/>
    </source>
</evidence>
<gene>
    <name evidence="1" type="ORF">ACFOUY_13195</name>
</gene>
<sequence length="64" mass="7304">MKICKAYKNNGNIMAETVFAGKKVKEFPNQNAFTIEASLDAIFPGLPENLLMRDRPCHTGNWYR</sequence>
<comment type="caution">
    <text evidence="1">The sequence shown here is derived from an EMBL/GenBank/DDBJ whole genome shotgun (WGS) entry which is preliminary data.</text>
</comment>
<name>A0ABV8NP91_9SPHI</name>
<keyword evidence="2" id="KW-1185">Reference proteome</keyword>
<accession>A0ABV8NP91</accession>